<dbReference type="AlphaFoldDB" id="A0A831X0U5"/>
<evidence type="ECO:0000256" key="3">
    <source>
        <dbReference type="ARBA" id="ARBA00022989"/>
    </source>
</evidence>
<name>A0A831X0U5_9BACT</name>
<feature type="transmembrane region" description="Helical" evidence="5">
    <location>
        <begin position="119"/>
        <end position="141"/>
    </location>
</feature>
<evidence type="ECO:0000256" key="2">
    <source>
        <dbReference type="ARBA" id="ARBA00022692"/>
    </source>
</evidence>
<dbReference type="PANTHER" id="PTHR11432:SF3">
    <property type="entry name" value="NADH-UBIQUINONE OXIDOREDUCTASE CHAIN 1"/>
    <property type="match status" value="1"/>
</dbReference>
<comment type="subcellular location">
    <subcellularLocation>
        <location evidence="5 6">Cell membrane</location>
        <topology evidence="5 6">Multi-pass membrane protein</topology>
    </subcellularLocation>
    <subcellularLocation>
        <location evidence="1">Membrane</location>
        <topology evidence="1">Multi-pass membrane protein</topology>
    </subcellularLocation>
</comment>
<dbReference type="GO" id="GO:0048038">
    <property type="term" value="F:quinone binding"/>
    <property type="evidence" value="ECO:0007669"/>
    <property type="project" value="UniProtKB-KW"/>
</dbReference>
<keyword evidence="4 5" id="KW-0472">Membrane</keyword>
<sequence length="341" mass="37743">MDWEALIVSYLLGFVLLNILLVLMAYMTWFERRLVAFFQDRIGPNRTGPFGLLQPIADGVKLISKEDIVPANADRLIFLVAPLLSFVLAPLGALVVPFGDSITLFGRQIDLYVIDINVAALYFLAVGSMGVYGIILGGYASGNRYSLLGALRSTAQVISYELVLGLSLVGIFILTGSLSLVEILRAQQRTLILGGLELPNWFILSQPLAFVLFLIAAVAETNRAPFDLPEAETELIAGYFTEYSGFRFSFYFLAEYINMIVVSLIAATLFLGGIDGPFIDGVWWLVAKAFIFLFFYVWLRATLPRFRYDQLMGLAWKVLLPLALINIGVTGLVRLWGIGAL</sequence>
<dbReference type="NCBIfam" id="NF004741">
    <property type="entry name" value="PRK06076.1-2"/>
    <property type="match status" value="1"/>
</dbReference>
<dbReference type="PROSITE" id="PS00667">
    <property type="entry name" value="COMPLEX1_ND1_1"/>
    <property type="match status" value="1"/>
</dbReference>
<keyword evidence="5 6" id="KW-0520">NAD</keyword>
<dbReference type="EC" id="7.1.1.-" evidence="5"/>
<dbReference type="PANTHER" id="PTHR11432">
    <property type="entry name" value="NADH DEHYDROGENASE SUBUNIT 1"/>
    <property type="match status" value="1"/>
</dbReference>
<feature type="transmembrane region" description="Helical" evidence="5">
    <location>
        <begin position="6"/>
        <end position="29"/>
    </location>
</feature>
<reference evidence="7" key="1">
    <citation type="journal article" date="2020" name="mSystems">
        <title>Genome- and Community-Level Interaction Insights into Carbon Utilization and Element Cycling Functions of Hydrothermarchaeota in Hydrothermal Sediment.</title>
        <authorList>
            <person name="Zhou Z."/>
            <person name="Liu Y."/>
            <person name="Xu W."/>
            <person name="Pan J."/>
            <person name="Luo Z.H."/>
            <person name="Li M."/>
        </authorList>
    </citation>
    <scope>NUCLEOTIDE SEQUENCE [LARGE SCALE GENOMIC DNA]</scope>
    <source>
        <strain evidence="7">SpSt-210</strain>
    </source>
</reference>
<dbReference type="Pfam" id="PF00146">
    <property type="entry name" value="NADHdh"/>
    <property type="match status" value="1"/>
</dbReference>
<dbReference type="GO" id="GO:0005886">
    <property type="term" value="C:plasma membrane"/>
    <property type="evidence" value="ECO:0007669"/>
    <property type="project" value="UniProtKB-SubCell"/>
</dbReference>
<evidence type="ECO:0000313" key="7">
    <source>
        <dbReference type="EMBL" id="HEG90056.1"/>
    </source>
</evidence>
<comment type="similarity">
    <text evidence="5 6">Belongs to the complex I subunit 1 family.</text>
</comment>
<dbReference type="GO" id="GO:0009060">
    <property type="term" value="P:aerobic respiration"/>
    <property type="evidence" value="ECO:0007669"/>
    <property type="project" value="TreeGrafter"/>
</dbReference>
<accession>A0A831X0U5</accession>
<dbReference type="PROSITE" id="PS00668">
    <property type="entry name" value="COMPLEX1_ND1_2"/>
    <property type="match status" value="1"/>
</dbReference>
<evidence type="ECO:0000256" key="1">
    <source>
        <dbReference type="ARBA" id="ARBA00004141"/>
    </source>
</evidence>
<feature type="transmembrane region" description="Helical" evidence="5">
    <location>
        <begin position="250"/>
        <end position="270"/>
    </location>
</feature>
<feature type="transmembrane region" description="Helical" evidence="5">
    <location>
        <begin position="201"/>
        <end position="219"/>
    </location>
</feature>
<evidence type="ECO:0000256" key="6">
    <source>
        <dbReference type="RuleBase" id="RU000471"/>
    </source>
</evidence>
<protein>
    <recommendedName>
        <fullName evidence="5">NADH-quinone oxidoreductase subunit H</fullName>
        <ecNumber evidence="5">7.1.1.-</ecNumber>
    </recommendedName>
    <alternativeName>
        <fullName evidence="5">NADH dehydrogenase I subunit H</fullName>
    </alternativeName>
    <alternativeName>
        <fullName evidence="5">NDH-1 subunit H</fullName>
    </alternativeName>
</protein>
<keyword evidence="7" id="KW-0560">Oxidoreductase</keyword>
<comment type="catalytic activity">
    <reaction evidence="5">
        <text>a quinone + NADH + 5 H(+)(in) = a quinol + NAD(+) + 4 H(+)(out)</text>
        <dbReference type="Rhea" id="RHEA:57888"/>
        <dbReference type="ChEBI" id="CHEBI:15378"/>
        <dbReference type="ChEBI" id="CHEBI:24646"/>
        <dbReference type="ChEBI" id="CHEBI:57540"/>
        <dbReference type="ChEBI" id="CHEBI:57945"/>
        <dbReference type="ChEBI" id="CHEBI:132124"/>
    </reaction>
</comment>
<keyword evidence="5" id="KW-1278">Translocase</keyword>
<keyword evidence="3 5" id="KW-1133">Transmembrane helix</keyword>
<comment type="function">
    <text evidence="5">NDH-1 shuttles electrons from NADH, via FMN and iron-sulfur (Fe-S) centers, to quinones in the respiratory chain. The immediate electron acceptor for the enzyme in this species is believed to be ubiquinone. Couples the redox reaction to proton translocation (for every two electrons transferred, four hydrogen ions are translocated across the cytoplasmic membrane), and thus conserves the redox energy in a proton gradient. This subunit may bind ubiquinone.</text>
</comment>
<dbReference type="GO" id="GO:0016655">
    <property type="term" value="F:oxidoreductase activity, acting on NAD(P)H, quinone or similar compound as acceptor"/>
    <property type="evidence" value="ECO:0007669"/>
    <property type="project" value="UniProtKB-UniRule"/>
</dbReference>
<proteinExistence type="inferred from homology"/>
<dbReference type="HAMAP" id="MF_01350">
    <property type="entry name" value="NDH1_NuoH"/>
    <property type="match status" value="1"/>
</dbReference>
<keyword evidence="5" id="KW-0830">Ubiquinone</keyword>
<feature type="transmembrane region" description="Helical" evidence="5">
    <location>
        <begin position="76"/>
        <end position="99"/>
    </location>
</feature>
<dbReference type="InterPro" id="IPR001694">
    <property type="entry name" value="NADH_UbQ_OxRdtase_su1/FPO"/>
</dbReference>
<comment type="subunit">
    <text evidence="5">NDH-1 is composed of 14 different subunits. Subunits NuoA, H, J, K, L, M, N constitute the membrane sector of the complex.</text>
</comment>
<comment type="caution">
    <text evidence="7">The sequence shown here is derived from an EMBL/GenBank/DDBJ whole genome shotgun (WGS) entry which is preliminary data.</text>
</comment>
<dbReference type="GO" id="GO:0003954">
    <property type="term" value="F:NADH dehydrogenase activity"/>
    <property type="evidence" value="ECO:0007669"/>
    <property type="project" value="TreeGrafter"/>
</dbReference>
<feature type="transmembrane region" description="Helical" evidence="5">
    <location>
        <begin position="162"/>
        <end position="181"/>
    </location>
</feature>
<dbReference type="EMBL" id="DSIY01000027">
    <property type="protein sequence ID" value="HEG90056.1"/>
    <property type="molecule type" value="Genomic_DNA"/>
</dbReference>
<keyword evidence="5" id="KW-0874">Quinone</keyword>
<feature type="transmembrane region" description="Helical" evidence="5">
    <location>
        <begin position="311"/>
        <end position="336"/>
    </location>
</feature>
<evidence type="ECO:0000256" key="5">
    <source>
        <dbReference type="HAMAP-Rule" id="MF_01350"/>
    </source>
</evidence>
<dbReference type="InterPro" id="IPR018086">
    <property type="entry name" value="NADH_UbQ_OxRdtase_su1_CS"/>
</dbReference>
<keyword evidence="2 5" id="KW-0812">Transmembrane</keyword>
<gene>
    <name evidence="5 7" type="primary">nuoH</name>
    <name evidence="7" type="ORF">ENP34_01215</name>
</gene>
<evidence type="ECO:0000256" key="4">
    <source>
        <dbReference type="ARBA" id="ARBA00023136"/>
    </source>
</evidence>
<feature type="transmembrane region" description="Helical" evidence="5">
    <location>
        <begin position="282"/>
        <end position="299"/>
    </location>
</feature>
<organism evidence="7">
    <name type="scientific">Thermorudis peleae</name>
    <dbReference type="NCBI Taxonomy" id="1382356"/>
    <lineage>
        <taxon>Bacteria</taxon>
        <taxon>Pseudomonadati</taxon>
        <taxon>Thermomicrobiota</taxon>
        <taxon>Thermomicrobia</taxon>
        <taxon>Thermomicrobia incertae sedis</taxon>
        <taxon>Thermorudis</taxon>
    </lineage>
</organism>
<keyword evidence="5" id="KW-1003">Cell membrane</keyword>